<keyword evidence="1" id="KW-0472">Membrane</keyword>
<feature type="transmembrane region" description="Helical" evidence="1">
    <location>
        <begin position="117"/>
        <end position="142"/>
    </location>
</feature>
<dbReference type="Proteomes" id="UP000245080">
    <property type="component" value="Unassembled WGS sequence"/>
</dbReference>
<dbReference type="InterPro" id="IPR014564">
    <property type="entry name" value="UCP031503_TM"/>
</dbReference>
<protein>
    <recommendedName>
        <fullName evidence="4">YibE/F family protein</fullName>
    </recommendedName>
</protein>
<keyword evidence="1" id="KW-0812">Transmembrane</keyword>
<dbReference type="OrthoDB" id="2414035at2"/>
<dbReference type="AlphaFoldDB" id="A0A2V1MYL5"/>
<dbReference type="RefSeq" id="WP_109250048.1">
    <property type="nucleotide sequence ID" value="NZ_QCXQ01000002.1"/>
</dbReference>
<evidence type="ECO:0000256" key="1">
    <source>
        <dbReference type="SAM" id="Phobius"/>
    </source>
</evidence>
<feature type="transmembrane region" description="Helical" evidence="1">
    <location>
        <begin position="36"/>
        <end position="66"/>
    </location>
</feature>
<feature type="transmembrane region" description="Helical" evidence="1">
    <location>
        <begin position="78"/>
        <end position="97"/>
    </location>
</feature>
<name>A0A2V1MYL5_9LACO</name>
<gene>
    <name evidence="2" type="ORF">DCM90_03980</name>
</gene>
<dbReference type="Pfam" id="PF07907">
    <property type="entry name" value="YibE_F"/>
    <property type="match status" value="1"/>
</dbReference>
<feature type="transmembrane region" description="Helical" evidence="1">
    <location>
        <begin position="221"/>
        <end position="243"/>
    </location>
</feature>
<accession>A0A2V1MYL5</accession>
<sequence length="278" mass="30298">MTTTMALGIVLFVLMMLVGGRAGVRAFIGLLLNFGVLFFAIVLVAFHFPPLTVTLVTAVIVLALTIFLSADDDLSSTVAFLASLAVLAILVLLIIPVEQWAQVQGFGPEDSEDLEGMSLLIGIPFIKVAMATAILSTLGAIAEAAMAISSGLNEILEQHPKVSEQGLMREGMAIGRQIMGTTFNTLFFGFFGGFLALFVWFSSVHYTFGEILNDKIFVAQVLMVLFAMVSVILVVPATTWIMARFVRYRRRHDLPVSGDLTQADHERLQQEALANRKK</sequence>
<dbReference type="EMBL" id="QCXQ01000002">
    <property type="protein sequence ID" value="PWG00101.1"/>
    <property type="molecule type" value="Genomic_DNA"/>
</dbReference>
<feature type="transmembrane region" description="Helical" evidence="1">
    <location>
        <begin position="178"/>
        <end position="201"/>
    </location>
</feature>
<organism evidence="2 3">
    <name type="scientific">Levilactobacillus bambusae</name>
    <dbReference type="NCBI Taxonomy" id="2024736"/>
    <lineage>
        <taxon>Bacteria</taxon>
        <taxon>Bacillati</taxon>
        <taxon>Bacillota</taxon>
        <taxon>Bacilli</taxon>
        <taxon>Lactobacillales</taxon>
        <taxon>Lactobacillaceae</taxon>
        <taxon>Levilactobacillus</taxon>
    </lineage>
</organism>
<proteinExistence type="predicted"/>
<evidence type="ECO:0000313" key="3">
    <source>
        <dbReference type="Proteomes" id="UP000245080"/>
    </source>
</evidence>
<keyword evidence="1" id="KW-1133">Transmembrane helix</keyword>
<dbReference type="InterPro" id="IPR012507">
    <property type="entry name" value="YibE_F"/>
</dbReference>
<reference evidence="2 3" key="1">
    <citation type="journal article" date="2018" name="Int. J. Syst. Evol. Microbiol.">
        <title>Lactobacillus bambusae sp. nov., isolated from a traditional fermented Ma-bamboo shoots of Taiwan.</title>
        <authorList>
            <person name="Wang L.-T."/>
        </authorList>
    </citation>
    <scope>NUCLEOTIDE SEQUENCE [LARGE SCALE GENOMIC DNA]</scope>
    <source>
        <strain evidence="2 3">BS-W1</strain>
    </source>
</reference>
<comment type="caution">
    <text evidence="2">The sequence shown here is derived from an EMBL/GenBank/DDBJ whole genome shotgun (WGS) entry which is preliminary data.</text>
</comment>
<dbReference type="PIRSF" id="PIRSF031503">
    <property type="entry name" value="UCP031503_mp"/>
    <property type="match status" value="1"/>
</dbReference>
<evidence type="ECO:0000313" key="2">
    <source>
        <dbReference type="EMBL" id="PWG00101.1"/>
    </source>
</evidence>
<evidence type="ECO:0008006" key="4">
    <source>
        <dbReference type="Google" id="ProtNLM"/>
    </source>
</evidence>
<dbReference type="PANTHER" id="PTHR41771:SF1">
    <property type="entry name" value="MEMBRANE PROTEIN"/>
    <property type="match status" value="1"/>
</dbReference>
<dbReference type="PANTHER" id="PTHR41771">
    <property type="entry name" value="MEMBRANE PROTEIN-RELATED"/>
    <property type="match status" value="1"/>
</dbReference>
<keyword evidence="3" id="KW-1185">Reference proteome</keyword>